<dbReference type="InterPro" id="IPR036909">
    <property type="entry name" value="Cyt_c-like_dom_sf"/>
</dbReference>
<reference evidence="2 3" key="1">
    <citation type="submission" date="2016-11" db="EMBL/GenBank/DDBJ databases">
        <authorList>
            <person name="Jaros S."/>
            <person name="Januszkiewicz K."/>
            <person name="Wedrychowicz H."/>
        </authorList>
    </citation>
    <scope>NUCLEOTIDE SEQUENCE [LARGE SCALE GENOMIC DNA]</scope>
    <source>
        <strain evidence="2 3">DSM 5091</strain>
    </source>
</reference>
<accession>A0A1M6IW40</accession>
<organism evidence="2 3">
    <name type="scientific">Malonomonas rubra DSM 5091</name>
    <dbReference type="NCBI Taxonomy" id="1122189"/>
    <lineage>
        <taxon>Bacteria</taxon>
        <taxon>Pseudomonadati</taxon>
        <taxon>Thermodesulfobacteriota</taxon>
        <taxon>Desulfuromonadia</taxon>
        <taxon>Desulfuromonadales</taxon>
        <taxon>Geopsychrobacteraceae</taxon>
        <taxon>Malonomonas</taxon>
    </lineage>
</organism>
<dbReference type="GO" id="GO:0009055">
    <property type="term" value="F:electron transfer activity"/>
    <property type="evidence" value="ECO:0007669"/>
    <property type="project" value="InterPro"/>
</dbReference>
<feature type="chain" id="PRO_5012522638" description="Cytochrome c domain-containing protein" evidence="1">
    <location>
        <begin position="21"/>
        <end position="103"/>
    </location>
</feature>
<evidence type="ECO:0008006" key="4">
    <source>
        <dbReference type="Google" id="ProtNLM"/>
    </source>
</evidence>
<dbReference type="Proteomes" id="UP000184171">
    <property type="component" value="Unassembled WGS sequence"/>
</dbReference>
<evidence type="ECO:0000313" key="2">
    <source>
        <dbReference type="EMBL" id="SHJ38648.1"/>
    </source>
</evidence>
<evidence type="ECO:0000313" key="3">
    <source>
        <dbReference type="Proteomes" id="UP000184171"/>
    </source>
</evidence>
<dbReference type="EMBL" id="FQZT01000007">
    <property type="protein sequence ID" value="SHJ38648.1"/>
    <property type="molecule type" value="Genomic_DNA"/>
</dbReference>
<proteinExistence type="predicted"/>
<protein>
    <recommendedName>
        <fullName evidence="4">Cytochrome c domain-containing protein</fullName>
    </recommendedName>
</protein>
<dbReference type="RefSeq" id="WP_072908840.1">
    <property type="nucleotide sequence ID" value="NZ_FQZT01000007.1"/>
</dbReference>
<dbReference type="OrthoDB" id="5405625at2"/>
<name>A0A1M6IW40_MALRU</name>
<dbReference type="GO" id="GO:0020037">
    <property type="term" value="F:heme binding"/>
    <property type="evidence" value="ECO:0007669"/>
    <property type="project" value="InterPro"/>
</dbReference>
<evidence type="ECO:0000256" key="1">
    <source>
        <dbReference type="SAM" id="SignalP"/>
    </source>
</evidence>
<dbReference type="SUPFAM" id="SSF46626">
    <property type="entry name" value="Cytochrome c"/>
    <property type="match status" value="1"/>
</dbReference>
<dbReference type="AlphaFoldDB" id="A0A1M6IW40"/>
<keyword evidence="3" id="KW-1185">Reference proteome</keyword>
<feature type="signal peptide" evidence="1">
    <location>
        <begin position="1"/>
        <end position="20"/>
    </location>
</feature>
<gene>
    <name evidence="2" type="ORF">SAMN02745165_02266</name>
</gene>
<keyword evidence="1" id="KW-0732">Signal</keyword>
<sequence length="103" mass="11661">MKRVVVSLIIFTFVASTAFAISGGNPYKGRVLFKKSCVPCHKMGTEAGTLSPSDKTMAQWDRYFNVKKRKHPGSVFVDLSQKDRLDIWQFVYDFAADTDHPQT</sequence>
<dbReference type="STRING" id="1122189.SAMN02745165_02266"/>